<dbReference type="EMBL" id="BORQ01000007">
    <property type="protein sequence ID" value="GIO33843.1"/>
    <property type="molecule type" value="Genomic_DNA"/>
</dbReference>
<evidence type="ECO:0000313" key="2">
    <source>
        <dbReference type="EMBL" id="GIO33843.1"/>
    </source>
</evidence>
<sequence>MAEFFRILYWIAMIGMSISLVAVTVGIFAIGFKFIKDKRKGLGAGCIVFSILAAAMIVFMVNHTFIIPAS</sequence>
<comment type="caution">
    <text evidence="2">The sequence shown here is derived from an EMBL/GenBank/DDBJ whole genome shotgun (WGS) entry which is preliminary data.</text>
</comment>
<proteinExistence type="predicted"/>
<dbReference type="AlphaFoldDB" id="A0A919XPE7"/>
<keyword evidence="1" id="KW-1133">Transmembrane helix</keyword>
<feature type="transmembrane region" description="Helical" evidence="1">
    <location>
        <begin position="6"/>
        <end position="30"/>
    </location>
</feature>
<dbReference type="Proteomes" id="UP000679779">
    <property type="component" value="Unassembled WGS sequence"/>
</dbReference>
<feature type="transmembrane region" description="Helical" evidence="1">
    <location>
        <begin position="42"/>
        <end position="67"/>
    </location>
</feature>
<organism evidence="2 3">
    <name type="scientific">Paenibacillus albilobatus</name>
    <dbReference type="NCBI Taxonomy" id="2716884"/>
    <lineage>
        <taxon>Bacteria</taxon>
        <taxon>Bacillati</taxon>
        <taxon>Bacillota</taxon>
        <taxon>Bacilli</taxon>
        <taxon>Bacillales</taxon>
        <taxon>Paenibacillaceae</taxon>
        <taxon>Paenibacillus</taxon>
    </lineage>
</organism>
<protein>
    <submittedName>
        <fullName evidence="2">Uncharacterized protein</fullName>
    </submittedName>
</protein>
<gene>
    <name evidence="2" type="ORF">J2TS6_49840</name>
</gene>
<evidence type="ECO:0000313" key="3">
    <source>
        <dbReference type="Proteomes" id="UP000679779"/>
    </source>
</evidence>
<dbReference type="RefSeq" id="WP_160043794.1">
    <property type="nucleotide sequence ID" value="NZ_BORQ01000007.1"/>
</dbReference>
<evidence type="ECO:0000256" key="1">
    <source>
        <dbReference type="SAM" id="Phobius"/>
    </source>
</evidence>
<name>A0A919XPE7_9BACL</name>
<accession>A0A919XPE7</accession>
<keyword evidence="1" id="KW-0472">Membrane</keyword>
<keyword evidence="3" id="KW-1185">Reference proteome</keyword>
<keyword evidence="1" id="KW-0812">Transmembrane</keyword>
<reference evidence="2" key="1">
    <citation type="submission" date="2021-03" db="EMBL/GenBank/DDBJ databases">
        <title>Antimicrobial resistance genes in bacteria isolated from Japanese honey, and their potential for conferring macrolide and lincosamide resistance in the American foulbrood pathogen Paenibacillus larvae.</title>
        <authorList>
            <person name="Okamoto M."/>
            <person name="Kumagai M."/>
            <person name="Kanamori H."/>
            <person name="Takamatsu D."/>
        </authorList>
    </citation>
    <scope>NUCLEOTIDE SEQUENCE</scope>
    <source>
        <strain evidence="2">J2TS6</strain>
    </source>
</reference>